<dbReference type="AlphaFoldDB" id="A0A1G8Q1Z5"/>
<reference evidence="2 3" key="1">
    <citation type="submission" date="2016-10" db="EMBL/GenBank/DDBJ databases">
        <authorList>
            <person name="de Groot N.N."/>
        </authorList>
    </citation>
    <scope>NUCLEOTIDE SEQUENCE [LARGE SCALE GENOMIC DNA]</scope>
    <source>
        <strain evidence="2 3">CGMCC 4.6533</strain>
    </source>
</reference>
<dbReference type="SUPFAM" id="SSF50494">
    <property type="entry name" value="Trypsin-like serine proteases"/>
    <property type="match status" value="1"/>
</dbReference>
<sequence length="351" mass="37090">MIVMRRKLLACGLALGLLTAIAPTAPAHAADVVSAPLVWGVPEARQAVAYWLADGGANLKNATAFIPPYDVQGERTSGTIVPPGKPFQVGPVAPLAEGEPPRTTGKVFFVGGDHEPHWCSGVALQNAYRNLVATAAHCVYDMVSGPATNYHWVFIPGPATDGTHPYGIYAGKQVFTHYDFTQYRDPDRDVAFVSVFSGVVPSADGTLTTNGRLGDIVGGQGVTFNKTIDETTTPVDVFGYPVGPHPDGTRPYTGQSLERSTGQVSTTHLTSPSADQLVGVESPFTGEGSLGSPWLQGYEDERGLGYLNGITAGVSDTDGNGRYDTGISPYFDSPLVTIYRTAAANWTGRLT</sequence>
<gene>
    <name evidence="2" type="ORF">SAMN05421869_108107</name>
</gene>
<dbReference type="InterPro" id="IPR043504">
    <property type="entry name" value="Peptidase_S1_PA_chymotrypsin"/>
</dbReference>
<dbReference type="EMBL" id="FNDJ01000008">
    <property type="protein sequence ID" value="SDI98752.1"/>
    <property type="molecule type" value="Genomic_DNA"/>
</dbReference>
<protein>
    <recommendedName>
        <fullName evidence="4">Trypsin</fullName>
    </recommendedName>
</protein>
<dbReference type="STRING" id="633440.SAMN05421869_108107"/>
<dbReference type="Proteomes" id="UP000199202">
    <property type="component" value="Unassembled WGS sequence"/>
</dbReference>
<feature type="signal peptide" evidence="1">
    <location>
        <begin position="1"/>
        <end position="29"/>
    </location>
</feature>
<keyword evidence="3" id="KW-1185">Reference proteome</keyword>
<evidence type="ECO:0008006" key="4">
    <source>
        <dbReference type="Google" id="ProtNLM"/>
    </source>
</evidence>
<dbReference type="Gene3D" id="2.40.10.10">
    <property type="entry name" value="Trypsin-like serine proteases"/>
    <property type="match status" value="2"/>
</dbReference>
<name>A0A1G8Q1Z5_9ACTN</name>
<evidence type="ECO:0000313" key="2">
    <source>
        <dbReference type="EMBL" id="SDI98752.1"/>
    </source>
</evidence>
<proteinExistence type="predicted"/>
<evidence type="ECO:0000256" key="1">
    <source>
        <dbReference type="SAM" id="SignalP"/>
    </source>
</evidence>
<organism evidence="2 3">
    <name type="scientific">Nonomuraea jiangxiensis</name>
    <dbReference type="NCBI Taxonomy" id="633440"/>
    <lineage>
        <taxon>Bacteria</taxon>
        <taxon>Bacillati</taxon>
        <taxon>Actinomycetota</taxon>
        <taxon>Actinomycetes</taxon>
        <taxon>Streptosporangiales</taxon>
        <taxon>Streptosporangiaceae</taxon>
        <taxon>Nonomuraea</taxon>
    </lineage>
</organism>
<keyword evidence="1" id="KW-0732">Signal</keyword>
<evidence type="ECO:0000313" key="3">
    <source>
        <dbReference type="Proteomes" id="UP000199202"/>
    </source>
</evidence>
<dbReference type="InterPro" id="IPR009003">
    <property type="entry name" value="Peptidase_S1_PA"/>
</dbReference>
<accession>A0A1G8Q1Z5</accession>
<dbReference type="InterPro" id="IPR006311">
    <property type="entry name" value="TAT_signal"/>
</dbReference>
<dbReference type="PROSITE" id="PS51318">
    <property type="entry name" value="TAT"/>
    <property type="match status" value="1"/>
</dbReference>
<feature type="chain" id="PRO_5011472493" description="Trypsin" evidence="1">
    <location>
        <begin position="30"/>
        <end position="351"/>
    </location>
</feature>